<dbReference type="Proteomes" id="UP000572984">
    <property type="component" value="Unassembled WGS sequence"/>
</dbReference>
<dbReference type="InterPro" id="IPR054075">
    <property type="entry name" value="Gp53-like_C"/>
</dbReference>
<dbReference type="Gene3D" id="2.60.40.3940">
    <property type="match status" value="1"/>
</dbReference>
<sequence>MRVQIRPRGPSSVKLKFTPGLPGPQGIQGIQGSLWYSGNGAPSAASYRVGDWYLNIATGDVYEKTADAAWTFRDNLTGPQGLQGIQGIQGLKGDPGIQGIQGIQGVQGDKGWSPVLAVVTDSTRRVLQVADWAGGAGTKPATGGYIGATGLVAAIANAVDIRGPAGPPVSVDSIDNTLLANMAVNTIKGRVTAGTGDPEDLTPAQVKTVIGSASEAATGVIEIATQAETNAGTDDVRAVTPKKLRAGFAISLGVNGYIALPTWLGGLVFQWGASLNAASDYRVTLPMAFPTSCLGVFMNQTYSVDPSQFIGISTSGLTTTGFDIRGRNLLNGGSLTVQGNIPVVWFSLGY</sequence>
<dbReference type="Pfam" id="PF21882">
    <property type="entry name" value="Gp53-like_C"/>
    <property type="match status" value="1"/>
</dbReference>
<accession>A0A838BNB5</accession>
<dbReference type="RefSeq" id="WP_181052459.1">
    <property type="nucleotide sequence ID" value="NZ_JACDXJ010000001.1"/>
</dbReference>
<dbReference type="EMBL" id="JACDXJ010000001">
    <property type="protein sequence ID" value="MBA1156938.1"/>
    <property type="molecule type" value="Genomic_DNA"/>
</dbReference>
<keyword evidence="3" id="KW-1185">Reference proteome</keyword>
<dbReference type="AlphaFoldDB" id="A0A838BNB5"/>
<evidence type="ECO:0000259" key="1">
    <source>
        <dbReference type="Pfam" id="PF21882"/>
    </source>
</evidence>
<name>A0A838BNB5_9HYPH</name>
<comment type="caution">
    <text evidence="2">The sequence shown here is derived from an EMBL/GenBank/DDBJ whole genome shotgun (WGS) entry which is preliminary data.</text>
</comment>
<reference evidence="2 3" key="1">
    <citation type="submission" date="2020-07" db="EMBL/GenBank/DDBJ databases">
        <title>Draft genome and description of Microvirga mediterraneensis Marseille-Q2068 sp. nov.</title>
        <authorList>
            <person name="Boxberger M."/>
        </authorList>
    </citation>
    <scope>NUCLEOTIDE SEQUENCE [LARGE SCALE GENOMIC DNA]</scope>
    <source>
        <strain evidence="2 3">Marseille-Q2068</strain>
    </source>
</reference>
<protein>
    <recommendedName>
        <fullName evidence="1">Putative tail fiber protein gp53-like C-terminal domain-containing protein</fullName>
    </recommendedName>
</protein>
<organism evidence="2 3">
    <name type="scientific">Microvirga mediterraneensis</name>
    <dbReference type="NCBI Taxonomy" id="2754695"/>
    <lineage>
        <taxon>Bacteria</taxon>
        <taxon>Pseudomonadati</taxon>
        <taxon>Pseudomonadota</taxon>
        <taxon>Alphaproteobacteria</taxon>
        <taxon>Hyphomicrobiales</taxon>
        <taxon>Methylobacteriaceae</taxon>
        <taxon>Microvirga</taxon>
    </lineage>
</organism>
<evidence type="ECO:0000313" key="3">
    <source>
        <dbReference type="Proteomes" id="UP000572984"/>
    </source>
</evidence>
<feature type="domain" description="Putative tail fiber protein gp53-like C-terminal" evidence="1">
    <location>
        <begin position="265"/>
        <end position="350"/>
    </location>
</feature>
<proteinExistence type="predicted"/>
<gene>
    <name evidence="2" type="ORF">H0S73_12450</name>
</gene>
<evidence type="ECO:0000313" key="2">
    <source>
        <dbReference type="EMBL" id="MBA1156938.1"/>
    </source>
</evidence>